<dbReference type="Gene3D" id="1.50.10.10">
    <property type="match status" value="1"/>
</dbReference>
<dbReference type="EMBL" id="CP041616">
    <property type="protein sequence ID" value="QDO90200.1"/>
    <property type="molecule type" value="Genomic_DNA"/>
</dbReference>
<dbReference type="Proteomes" id="UP000315395">
    <property type="component" value="Chromosome"/>
</dbReference>
<dbReference type="AlphaFoldDB" id="A0A516GFT8"/>
<dbReference type="Pfam" id="PF19291">
    <property type="entry name" value="TREH_N"/>
    <property type="match status" value="1"/>
</dbReference>
<dbReference type="EC" id="3.2.1.28" evidence="3"/>
<dbReference type="KEGG" id="orz:FNH13_03720"/>
<keyword evidence="15" id="KW-1185">Reference proteome</keyword>
<evidence type="ECO:0000313" key="15">
    <source>
        <dbReference type="Proteomes" id="UP000315395"/>
    </source>
</evidence>
<dbReference type="FunFam" id="1.50.10.10:FF:000005">
    <property type="entry name" value="Glycosyl hydrolase, glucoamylase"/>
    <property type="match status" value="1"/>
</dbReference>
<proteinExistence type="inferred from homology"/>
<protein>
    <recommendedName>
        <fullName evidence="4">Trehalase</fullName>
        <ecNumber evidence="3">3.2.1.28</ecNumber>
    </recommendedName>
    <alternativeName>
        <fullName evidence="8">Alpha,alpha-trehalase</fullName>
    </alternativeName>
    <alternativeName>
        <fullName evidence="9">Alpha,alpha-trehalose glucohydrolase</fullName>
    </alternativeName>
</protein>
<dbReference type="PANTHER" id="PTHR31616:SF0">
    <property type="entry name" value="GLUCAN 1,4-ALPHA-GLUCOSIDASE"/>
    <property type="match status" value="1"/>
</dbReference>
<dbReference type="PANTHER" id="PTHR31616">
    <property type="entry name" value="TREHALASE"/>
    <property type="match status" value="1"/>
</dbReference>
<dbReference type="InterPro" id="IPR011613">
    <property type="entry name" value="GH15-like"/>
</dbReference>
<evidence type="ECO:0000256" key="8">
    <source>
        <dbReference type="ARBA" id="ARBA00030473"/>
    </source>
</evidence>
<evidence type="ECO:0000256" key="5">
    <source>
        <dbReference type="ARBA" id="ARBA00022801"/>
    </source>
</evidence>
<evidence type="ECO:0000256" key="6">
    <source>
        <dbReference type="ARBA" id="ARBA00023277"/>
    </source>
</evidence>
<keyword evidence="6" id="KW-0119">Carbohydrate metabolism</keyword>
<feature type="domain" description="Trehalase-like N-terminal" evidence="13">
    <location>
        <begin position="2"/>
        <end position="163"/>
    </location>
</feature>
<name>A0A516GFT8_9MICO</name>
<evidence type="ECO:0000256" key="2">
    <source>
        <dbReference type="ARBA" id="ARBA00006188"/>
    </source>
</evidence>
<evidence type="ECO:0000256" key="7">
    <source>
        <dbReference type="ARBA" id="ARBA00023295"/>
    </source>
</evidence>
<reference evidence="14 15" key="1">
    <citation type="submission" date="2019-07" db="EMBL/GenBank/DDBJ databases">
        <title>complete genome sequencing of Ornithinimicrobium sp. H23M54.</title>
        <authorList>
            <person name="Bae J.-W."/>
            <person name="Lee S.-Y."/>
        </authorList>
    </citation>
    <scope>NUCLEOTIDE SEQUENCE [LARGE SCALE GENOMIC DNA]</scope>
    <source>
        <strain evidence="14 15">H23M54</strain>
    </source>
</reference>
<evidence type="ECO:0000259" key="13">
    <source>
        <dbReference type="Pfam" id="PF19291"/>
    </source>
</evidence>
<dbReference type="GO" id="GO:0004555">
    <property type="term" value="F:alpha,alpha-trehalase activity"/>
    <property type="evidence" value="ECO:0007669"/>
    <property type="project" value="UniProtKB-EC"/>
</dbReference>
<keyword evidence="5 14" id="KW-0378">Hydrolase</keyword>
<comment type="cofactor">
    <cofactor evidence="10">
        <name>phosphate</name>
        <dbReference type="ChEBI" id="CHEBI:43474"/>
    </cofactor>
</comment>
<dbReference type="SUPFAM" id="SSF48208">
    <property type="entry name" value="Six-hairpin glycosidases"/>
    <property type="match status" value="1"/>
</dbReference>
<dbReference type="InterPro" id="IPR008928">
    <property type="entry name" value="6-hairpin_glycosidase_sf"/>
</dbReference>
<evidence type="ECO:0000259" key="12">
    <source>
        <dbReference type="Pfam" id="PF00723"/>
    </source>
</evidence>
<dbReference type="OrthoDB" id="3902805at2"/>
<evidence type="ECO:0000256" key="3">
    <source>
        <dbReference type="ARBA" id="ARBA00012757"/>
    </source>
</evidence>
<evidence type="ECO:0000256" key="10">
    <source>
        <dbReference type="ARBA" id="ARBA00053030"/>
    </source>
</evidence>
<evidence type="ECO:0000256" key="11">
    <source>
        <dbReference type="ARBA" id="ARBA00060615"/>
    </source>
</evidence>
<comment type="pathway">
    <text evidence="11">Glycan degradation; trehalose degradation; D-glucose from alpha,alpha-trehalose: step 1/1.</text>
</comment>
<feature type="domain" description="GH15-like" evidence="12">
    <location>
        <begin position="202"/>
        <end position="564"/>
    </location>
</feature>
<comment type="catalytic activity">
    <reaction evidence="1">
        <text>alpha,alpha-trehalose + H2O = alpha-D-glucose + beta-D-glucose</text>
        <dbReference type="Rhea" id="RHEA:32675"/>
        <dbReference type="ChEBI" id="CHEBI:15377"/>
        <dbReference type="ChEBI" id="CHEBI:15903"/>
        <dbReference type="ChEBI" id="CHEBI:16551"/>
        <dbReference type="ChEBI" id="CHEBI:17925"/>
        <dbReference type="EC" id="3.2.1.28"/>
    </reaction>
</comment>
<dbReference type="InterPro" id="IPR045582">
    <property type="entry name" value="Trehalase-like_N"/>
</dbReference>
<evidence type="ECO:0000256" key="9">
    <source>
        <dbReference type="ARBA" id="ARBA00031637"/>
    </source>
</evidence>
<evidence type="ECO:0000313" key="14">
    <source>
        <dbReference type="EMBL" id="QDO90200.1"/>
    </source>
</evidence>
<dbReference type="InterPro" id="IPR012341">
    <property type="entry name" value="6hp_glycosidase-like_sf"/>
</dbReference>
<dbReference type="Pfam" id="PF00723">
    <property type="entry name" value="Glyco_hydro_15"/>
    <property type="match status" value="1"/>
</dbReference>
<organism evidence="14 15">
    <name type="scientific">Ornithinimicrobium ciconiae</name>
    <dbReference type="NCBI Taxonomy" id="2594265"/>
    <lineage>
        <taxon>Bacteria</taxon>
        <taxon>Bacillati</taxon>
        <taxon>Actinomycetota</taxon>
        <taxon>Actinomycetes</taxon>
        <taxon>Micrococcales</taxon>
        <taxon>Ornithinimicrobiaceae</taxon>
        <taxon>Ornithinimicrobium</taxon>
    </lineage>
</organism>
<accession>A0A516GFT8</accession>
<gene>
    <name evidence="14" type="ORF">FNH13_03720</name>
</gene>
<evidence type="ECO:0000256" key="4">
    <source>
        <dbReference type="ARBA" id="ARBA00019905"/>
    </source>
</evidence>
<dbReference type="GO" id="GO:0005993">
    <property type="term" value="P:trehalose catabolic process"/>
    <property type="evidence" value="ECO:0007669"/>
    <property type="project" value="UniProtKB-ARBA"/>
</dbReference>
<keyword evidence="7" id="KW-0326">Glycosidase</keyword>
<comment type="similarity">
    <text evidence="2">Belongs to the glycosyl hydrolase 15 family.</text>
</comment>
<evidence type="ECO:0000256" key="1">
    <source>
        <dbReference type="ARBA" id="ARBA00001576"/>
    </source>
</evidence>
<sequence length="583" mass="64691">MALVGNDGSIDWLCLPRFDSGACFAKLLGTDENGYWHIAPVGADRCTRRHYRGDSLVLETEWQTPDGTVRVIDLMPVRDDAADVVRIVEGVSGRVRVRSDLRLRFDYGNIVPWVRHHGSQLSAIAGPDSVWLDTPVEVHGHDLMTTAEFEVSAGERVPFILTHHPSHEKEPRRRDAERVLAHTEAFWAEWISHCDYGGGWSDAVRRSLITLKGLTYAPSGGIVAAATTSLPEDLGGVRNWDYRYCWLRDATFTLQALLGTGFEGEALAWRDWLLRAVAGDPADLQIMYGIDGRRRLPEYELDWLAGYEGSPPVRVGNGAAGQFQLDVWGEVLDMLHVARETGLSSAPDAWDLQREMLDFLEGNWQQPDKSLWEIRGPDRQFVHSKVMAWAGIDRAVRAVEDFGLEGPVDRWRALAGRIHHEVCTEGFDASRGTFTQFYGSPGLDAALLLMPQVGFLPWDDERVVGTVEAVQRELTEGGYVLRYRTEHGVDGLPGEEGAFLLCSFWLADALVGIGRVDEGREHFERLLALRNDLGLLSEEVDPATGRHLGNTPQAFSHVGLVNTARHLSGASPGHGLTSPQRPA</sequence>